<dbReference type="GO" id="GO:0006813">
    <property type="term" value="P:potassium ion transport"/>
    <property type="evidence" value="ECO:0007669"/>
    <property type="project" value="UniProtKB-KW"/>
</dbReference>
<dbReference type="Pfam" id="PF02080">
    <property type="entry name" value="TrkA_C"/>
    <property type="match status" value="1"/>
</dbReference>
<dbReference type="Gene3D" id="1.20.1530.20">
    <property type="match status" value="1"/>
</dbReference>
<evidence type="ECO:0000256" key="1">
    <source>
        <dbReference type="ARBA" id="ARBA00004141"/>
    </source>
</evidence>
<dbReference type="InterPro" id="IPR036721">
    <property type="entry name" value="RCK_C_sf"/>
</dbReference>
<feature type="transmembrane region" description="Helical" evidence="9">
    <location>
        <begin position="277"/>
        <end position="310"/>
    </location>
</feature>
<dbReference type="InterPro" id="IPR006037">
    <property type="entry name" value="RCK_C"/>
</dbReference>
<dbReference type="GO" id="GO:1902600">
    <property type="term" value="P:proton transmembrane transport"/>
    <property type="evidence" value="ECO:0007669"/>
    <property type="project" value="InterPro"/>
</dbReference>
<keyword evidence="4" id="KW-0406">Ion transport</keyword>
<feature type="transmembrane region" description="Helical" evidence="9">
    <location>
        <begin position="375"/>
        <end position="395"/>
    </location>
</feature>
<proteinExistence type="inferred from homology"/>
<dbReference type="InterPro" id="IPR036291">
    <property type="entry name" value="NAD(P)-bd_dom_sf"/>
</dbReference>
<keyword evidence="3" id="KW-0813">Transport</keyword>
<dbReference type="SUPFAM" id="SSF116726">
    <property type="entry name" value="TrkA C-terminal domain-like"/>
    <property type="match status" value="1"/>
</dbReference>
<evidence type="ECO:0000256" key="9">
    <source>
        <dbReference type="SAM" id="Phobius"/>
    </source>
</evidence>
<feature type="transmembrane region" description="Helical" evidence="9">
    <location>
        <begin position="330"/>
        <end position="363"/>
    </location>
</feature>
<feature type="transmembrane region" description="Helical" evidence="9">
    <location>
        <begin position="176"/>
        <end position="196"/>
    </location>
</feature>
<organism evidence="12">
    <name type="scientific">Schlesneria paludicola</name>
    <dbReference type="NCBI Taxonomy" id="360056"/>
    <lineage>
        <taxon>Bacteria</taxon>
        <taxon>Pseudomonadati</taxon>
        <taxon>Planctomycetota</taxon>
        <taxon>Planctomycetia</taxon>
        <taxon>Planctomycetales</taxon>
        <taxon>Planctomycetaceae</taxon>
        <taxon>Schlesneria</taxon>
    </lineage>
</organism>
<name>A0A7C4QNM3_9PLAN</name>
<evidence type="ECO:0000256" key="4">
    <source>
        <dbReference type="ARBA" id="ARBA00022538"/>
    </source>
</evidence>
<accession>A0A7C4QNM3</accession>
<dbReference type="SUPFAM" id="SSF51735">
    <property type="entry name" value="NAD(P)-binding Rossmann-fold domains"/>
    <property type="match status" value="1"/>
</dbReference>
<dbReference type="PROSITE" id="PS51202">
    <property type="entry name" value="RCK_C"/>
    <property type="match status" value="1"/>
</dbReference>
<dbReference type="InterPro" id="IPR003148">
    <property type="entry name" value="RCK_N"/>
</dbReference>
<evidence type="ECO:0000313" key="12">
    <source>
        <dbReference type="EMBL" id="HGT39627.1"/>
    </source>
</evidence>
<dbReference type="Gene3D" id="3.40.50.720">
    <property type="entry name" value="NAD(P)-binding Rossmann-like Domain"/>
    <property type="match status" value="1"/>
</dbReference>
<dbReference type="Gene3D" id="3.30.70.1450">
    <property type="entry name" value="Regulator of K+ conductance, C-terminal domain"/>
    <property type="match status" value="1"/>
</dbReference>
<dbReference type="GO" id="GO:0008324">
    <property type="term" value="F:monoatomic cation transmembrane transporter activity"/>
    <property type="evidence" value="ECO:0007669"/>
    <property type="project" value="InterPro"/>
</dbReference>
<feature type="domain" description="RCK N-terminal" evidence="10">
    <location>
        <begin position="469"/>
        <end position="585"/>
    </location>
</feature>
<keyword evidence="7 9" id="KW-0472">Membrane</keyword>
<evidence type="ECO:0000259" key="11">
    <source>
        <dbReference type="PROSITE" id="PS51202"/>
    </source>
</evidence>
<evidence type="ECO:0000256" key="6">
    <source>
        <dbReference type="ARBA" id="ARBA00022989"/>
    </source>
</evidence>
<gene>
    <name evidence="12" type="ORF">ENS64_10245</name>
</gene>
<evidence type="ECO:0000256" key="5">
    <source>
        <dbReference type="ARBA" id="ARBA00022692"/>
    </source>
</evidence>
<evidence type="ECO:0000256" key="7">
    <source>
        <dbReference type="ARBA" id="ARBA00023136"/>
    </source>
</evidence>
<feature type="transmembrane region" description="Helical" evidence="9">
    <location>
        <begin position="243"/>
        <end position="265"/>
    </location>
</feature>
<sequence>MTGPTRRPGRVPVRCDGTHADWNNEGTVVGWPRPCPLRRDPSLAEREPTAGARPADASRRPLLMDDVLRNLVLVFLVAGAVLHVFQRLRLPALVGLLVAGVLIGPHGLGVLRDRTQIEQLADIGILLLMFSIGLDFTRERLTELLYAAGIGTAQIAFCIVVSGLAAWPFVDRLTEAVFLGCLVSHTSSTLMLKLFLDRGELSSPPVRLGLGISITQDLSVVLMLLAVPILATGQFDLRSVAGTLLRAVLVLGVAVVLAQAVIPFWMHHVLRSRSRELFLIFLVVVCLGTAWTTLLAGLSIGLGAFLAGLAIAESGYSHHTLSEVTPFRDLLISLFFISTGMLLDVVSLMALAGVAGATLLAVLAIKFFSGFGPVLAWGFPLRVATVVGLAIAQVGEFSFVLAHTGHQVGLLSDGHYQLFLMVAIASMAVSPFLVAIGPHVAAALARWPGLRQLEQRRGTGEAETPLPLADHIVIAGYGLNGRNLATALQALELPFAVLEMNPDTVQAARRRGEPVYFGDCGRGDILEKLHIRTARGFVLAISDPQATRQAVQVARLLNPRLYIIARTRYMSEIDPLRQLGADHVIAEEFETSLEVLTATLRLFDTPKAAIDRIVDGFRANAYHALRADLTSTERRKLLYDLVPGIEFETHTLAAGAPAIGRTLRELDLRARTGATLLAVRRDAALIAVPSADWQFQPDDVLVLAGNPRQIADALHVLAGVHPPPEPPLETGPQPAGGERSGSPRDGYP</sequence>
<evidence type="ECO:0000256" key="3">
    <source>
        <dbReference type="ARBA" id="ARBA00022448"/>
    </source>
</evidence>
<dbReference type="AlphaFoldDB" id="A0A7C4QNM3"/>
<feature type="transmembrane region" description="Helical" evidence="9">
    <location>
        <begin position="92"/>
        <end position="111"/>
    </location>
</feature>
<dbReference type="EMBL" id="DSVQ01000012">
    <property type="protein sequence ID" value="HGT39627.1"/>
    <property type="molecule type" value="Genomic_DNA"/>
</dbReference>
<feature type="domain" description="RCK C-terminal" evidence="11">
    <location>
        <begin position="635"/>
        <end position="719"/>
    </location>
</feature>
<evidence type="ECO:0000259" key="10">
    <source>
        <dbReference type="PROSITE" id="PS51201"/>
    </source>
</evidence>
<dbReference type="GO" id="GO:0015297">
    <property type="term" value="F:antiporter activity"/>
    <property type="evidence" value="ECO:0007669"/>
    <property type="project" value="InterPro"/>
</dbReference>
<feature type="transmembrane region" description="Helical" evidence="9">
    <location>
        <begin position="415"/>
        <end position="447"/>
    </location>
</feature>
<evidence type="ECO:0000256" key="2">
    <source>
        <dbReference type="ARBA" id="ARBA00005551"/>
    </source>
</evidence>
<feature type="transmembrane region" description="Helical" evidence="9">
    <location>
        <begin position="144"/>
        <end position="170"/>
    </location>
</feature>
<feature type="transmembrane region" description="Helical" evidence="9">
    <location>
        <begin position="208"/>
        <end position="231"/>
    </location>
</feature>
<keyword evidence="5 9" id="KW-0812">Transmembrane</keyword>
<protein>
    <submittedName>
        <fullName evidence="12">Sodium:proton exchanger</fullName>
    </submittedName>
</protein>
<keyword evidence="4" id="KW-0633">Potassium transport</keyword>
<dbReference type="Pfam" id="PF00999">
    <property type="entry name" value="Na_H_Exchanger"/>
    <property type="match status" value="1"/>
</dbReference>
<dbReference type="PANTHER" id="PTHR42751">
    <property type="entry name" value="SODIUM/HYDROGEN EXCHANGER FAMILY/TRKA DOMAIN PROTEIN"/>
    <property type="match status" value="1"/>
</dbReference>
<comment type="caution">
    <text evidence="12">The sequence shown here is derived from an EMBL/GenBank/DDBJ whole genome shotgun (WGS) entry which is preliminary data.</text>
</comment>
<keyword evidence="6 9" id="KW-1133">Transmembrane helix</keyword>
<dbReference type="Pfam" id="PF02254">
    <property type="entry name" value="TrkA_N"/>
    <property type="match status" value="1"/>
</dbReference>
<reference evidence="12" key="1">
    <citation type="journal article" date="2020" name="mSystems">
        <title>Genome- and Community-Level Interaction Insights into Carbon Utilization and Element Cycling Functions of Hydrothermarchaeota in Hydrothermal Sediment.</title>
        <authorList>
            <person name="Zhou Z."/>
            <person name="Liu Y."/>
            <person name="Xu W."/>
            <person name="Pan J."/>
            <person name="Luo Z.H."/>
            <person name="Li M."/>
        </authorList>
    </citation>
    <scope>NUCLEOTIDE SEQUENCE [LARGE SCALE GENOMIC DNA]</scope>
    <source>
        <strain evidence="12">SpSt-508</strain>
    </source>
</reference>
<keyword evidence="4" id="KW-0630">Potassium</keyword>
<evidence type="ECO:0000256" key="8">
    <source>
        <dbReference type="SAM" id="MobiDB-lite"/>
    </source>
</evidence>
<dbReference type="PANTHER" id="PTHR42751:SF3">
    <property type="entry name" value="SODIUM_GLUTAMATE SYMPORTER"/>
    <property type="match status" value="1"/>
</dbReference>
<dbReference type="GO" id="GO:0016020">
    <property type="term" value="C:membrane"/>
    <property type="evidence" value="ECO:0007669"/>
    <property type="project" value="UniProtKB-SubCell"/>
</dbReference>
<feature type="transmembrane region" description="Helical" evidence="9">
    <location>
        <begin position="67"/>
        <end position="85"/>
    </location>
</feature>
<comment type="similarity">
    <text evidence="2">Belongs to the monovalent cation:proton antiporter 2 (CPA2) transporter (TC 2.A.37) family.</text>
</comment>
<dbReference type="PROSITE" id="PS51201">
    <property type="entry name" value="RCK_N"/>
    <property type="match status" value="1"/>
</dbReference>
<feature type="region of interest" description="Disordered" evidence="8">
    <location>
        <begin position="718"/>
        <end position="748"/>
    </location>
</feature>
<comment type="subcellular location">
    <subcellularLocation>
        <location evidence="1">Membrane</location>
        <topology evidence="1">Multi-pass membrane protein</topology>
    </subcellularLocation>
</comment>
<dbReference type="InterPro" id="IPR038770">
    <property type="entry name" value="Na+/solute_symporter_sf"/>
</dbReference>
<dbReference type="InterPro" id="IPR006153">
    <property type="entry name" value="Cation/H_exchanger_TM"/>
</dbReference>